<keyword evidence="1 5" id="KW-0808">Transferase</keyword>
<keyword evidence="2" id="KW-0012">Acyltransferase</keyword>
<feature type="non-terminal residue" evidence="5">
    <location>
        <position position="1"/>
    </location>
</feature>
<evidence type="ECO:0000256" key="1">
    <source>
        <dbReference type="ARBA" id="ARBA00022679"/>
    </source>
</evidence>
<sequence>APELIGSVGFGQRPGGEIEFGYWIARPFWGRGYATEAGKAVIEAARHSLRIKKLSAGHFLDNPASGRVLEKIGFRPLGIVAPRFSAGRRDTAPCRLFELDLDGDAIDGKPVVERRFEMMAA</sequence>
<protein>
    <submittedName>
        <fullName evidence="5">50S ribosomal protein acetyltransferase</fullName>
    </submittedName>
</protein>
<evidence type="ECO:0000256" key="3">
    <source>
        <dbReference type="ARBA" id="ARBA00038502"/>
    </source>
</evidence>
<dbReference type="SUPFAM" id="SSF55729">
    <property type="entry name" value="Acyl-CoA N-acyltransferases (Nat)"/>
    <property type="match status" value="1"/>
</dbReference>
<dbReference type="EMBL" id="CADCVX010000320">
    <property type="protein sequence ID" value="CAA9511419.1"/>
    <property type="molecule type" value="Genomic_DNA"/>
</dbReference>
<evidence type="ECO:0000259" key="4">
    <source>
        <dbReference type="PROSITE" id="PS51186"/>
    </source>
</evidence>
<feature type="domain" description="N-acetyltransferase" evidence="4">
    <location>
        <begin position="1"/>
        <end position="102"/>
    </location>
</feature>
<dbReference type="AlphaFoldDB" id="A0A6J4T1Q7"/>
<accession>A0A6J4T1Q7</accession>
<dbReference type="GO" id="GO:0005840">
    <property type="term" value="C:ribosome"/>
    <property type="evidence" value="ECO:0007669"/>
    <property type="project" value="UniProtKB-KW"/>
</dbReference>
<evidence type="ECO:0000256" key="2">
    <source>
        <dbReference type="ARBA" id="ARBA00023315"/>
    </source>
</evidence>
<dbReference type="PROSITE" id="PS51186">
    <property type="entry name" value="GNAT"/>
    <property type="match status" value="1"/>
</dbReference>
<organism evidence="5">
    <name type="scientific">uncultured Sphingomonadaceae bacterium</name>
    <dbReference type="NCBI Taxonomy" id="169976"/>
    <lineage>
        <taxon>Bacteria</taxon>
        <taxon>Pseudomonadati</taxon>
        <taxon>Pseudomonadota</taxon>
        <taxon>Alphaproteobacteria</taxon>
        <taxon>Sphingomonadales</taxon>
        <taxon>Sphingomonadaceae</taxon>
        <taxon>environmental samples</taxon>
    </lineage>
</organism>
<dbReference type="InterPro" id="IPR016181">
    <property type="entry name" value="Acyl_CoA_acyltransferase"/>
</dbReference>
<dbReference type="PANTHER" id="PTHR43792">
    <property type="entry name" value="GNAT FAMILY, PUTATIVE (AFU_ORTHOLOGUE AFUA_3G00765)-RELATED-RELATED"/>
    <property type="match status" value="1"/>
</dbReference>
<dbReference type="Pfam" id="PF13302">
    <property type="entry name" value="Acetyltransf_3"/>
    <property type="match status" value="1"/>
</dbReference>
<dbReference type="GO" id="GO:0016747">
    <property type="term" value="F:acyltransferase activity, transferring groups other than amino-acyl groups"/>
    <property type="evidence" value="ECO:0007669"/>
    <property type="project" value="InterPro"/>
</dbReference>
<dbReference type="PANTHER" id="PTHR43792:SF8">
    <property type="entry name" value="[RIBOSOMAL PROTEIN US5]-ALANINE N-ACETYLTRANSFERASE"/>
    <property type="match status" value="1"/>
</dbReference>
<reference evidence="5" key="1">
    <citation type="submission" date="2020-02" db="EMBL/GenBank/DDBJ databases">
        <authorList>
            <person name="Meier V. D."/>
        </authorList>
    </citation>
    <scope>NUCLEOTIDE SEQUENCE</scope>
    <source>
        <strain evidence="5">AVDCRST_MAG91</strain>
    </source>
</reference>
<comment type="similarity">
    <text evidence="3">Belongs to the acetyltransferase family. RimJ subfamily.</text>
</comment>
<proteinExistence type="inferred from homology"/>
<dbReference type="InterPro" id="IPR051531">
    <property type="entry name" value="N-acetyltransferase"/>
</dbReference>
<evidence type="ECO:0000313" key="5">
    <source>
        <dbReference type="EMBL" id="CAA9511419.1"/>
    </source>
</evidence>
<keyword evidence="5" id="KW-0687">Ribonucleoprotein</keyword>
<keyword evidence="5" id="KW-0689">Ribosomal protein</keyword>
<name>A0A6J4T1Q7_9SPHN</name>
<dbReference type="Gene3D" id="3.40.630.30">
    <property type="match status" value="1"/>
</dbReference>
<gene>
    <name evidence="5" type="ORF">AVDCRST_MAG91-1656</name>
</gene>
<dbReference type="InterPro" id="IPR000182">
    <property type="entry name" value="GNAT_dom"/>
</dbReference>